<dbReference type="InterPro" id="IPR027379">
    <property type="entry name" value="CLS_N"/>
</dbReference>
<keyword evidence="2" id="KW-1003">Cell membrane</keyword>
<dbReference type="EMBL" id="DWZD01000051">
    <property type="protein sequence ID" value="HJA79824.1"/>
    <property type="molecule type" value="Genomic_DNA"/>
</dbReference>
<evidence type="ECO:0000256" key="6">
    <source>
        <dbReference type="SAM" id="Phobius"/>
    </source>
</evidence>
<keyword evidence="3 6" id="KW-0812">Transmembrane</keyword>
<evidence type="ECO:0000313" key="8">
    <source>
        <dbReference type="EMBL" id="HJA79824.1"/>
    </source>
</evidence>
<dbReference type="Pfam" id="PF13396">
    <property type="entry name" value="PLDc_N"/>
    <property type="match status" value="1"/>
</dbReference>
<keyword evidence="5 6" id="KW-0472">Membrane</keyword>
<organism evidence="8 9">
    <name type="scientific">Candidatus Desulfovibrio intestinavium</name>
    <dbReference type="NCBI Taxonomy" id="2838534"/>
    <lineage>
        <taxon>Bacteria</taxon>
        <taxon>Pseudomonadati</taxon>
        <taxon>Thermodesulfobacteriota</taxon>
        <taxon>Desulfovibrionia</taxon>
        <taxon>Desulfovibrionales</taxon>
        <taxon>Desulfovibrionaceae</taxon>
        <taxon>Desulfovibrio</taxon>
    </lineage>
</organism>
<feature type="domain" description="Cardiolipin synthase N-terminal" evidence="7">
    <location>
        <begin position="18"/>
        <end position="59"/>
    </location>
</feature>
<evidence type="ECO:0000259" key="7">
    <source>
        <dbReference type="Pfam" id="PF13396"/>
    </source>
</evidence>
<comment type="subcellular location">
    <subcellularLocation>
        <location evidence="1">Cell membrane</location>
        <topology evidence="1">Multi-pass membrane protein</topology>
    </subcellularLocation>
</comment>
<evidence type="ECO:0000256" key="5">
    <source>
        <dbReference type="ARBA" id="ARBA00023136"/>
    </source>
</evidence>
<reference evidence="8" key="1">
    <citation type="journal article" date="2021" name="PeerJ">
        <title>Extensive microbial diversity within the chicken gut microbiome revealed by metagenomics and culture.</title>
        <authorList>
            <person name="Gilroy R."/>
            <person name="Ravi A."/>
            <person name="Getino M."/>
            <person name="Pursley I."/>
            <person name="Horton D.L."/>
            <person name="Alikhan N.F."/>
            <person name="Baker D."/>
            <person name="Gharbi K."/>
            <person name="Hall N."/>
            <person name="Watson M."/>
            <person name="Adriaenssens E.M."/>
            <person name="Foster-Nyarko E."/>
            <person name="Jarju S."/>
            <person name="Secka A."/>
            <person name="Antonio M."/>
            <person name="Oren A."/>
            <person name="Chaudhuri R.R."/>
            <person name="La Ragione R."/>
            <person name="Hildebrand F."/>
            <person name="Pallen M.J."/>
        </authorList>
    </citation>
    <scope>NUCLEOTIDE SEQUENCE</scope>
    <source>
        <strain evidence="8">5032</strain>
    </source>
</reference>
<feature type="transmembrane region" description="Helical" evidence="6">
    <location>
        <begin position="6"/>
        <end position="26"/>
    </location>
</feature>
<dbReference type="AlphaFoldDB" id="A0A9D2HPZ7"/>
<keyword evidence="4 6" id="KW-1133">Transmembrane helix</keyword>
<evidence type="ECO:0000256" key="1">
    <source>
        <dbReference type="ARBA" id="ARBA00004651"/>
    </source>
</evidence>
<proteinExistence type="predicted"/>
<feature type="transmembrane region" description="Helical" evidence="6">
    <location>
        <begin position="38"/>
        <end position="57"/>
    </location>
</feature>
<protein>
    <submittedName>
        <fullName evidence="8">PLDc N-terminal domain-containing protein</fullName>
    </submittedName>
</protein>
<sequence length="67" mass="7776">MTFAWWHIPLALLPMLPAFWSILHIWRHQFASPLQRALWLLLVVFVPVLGGLIYIVTGRRKAGDPFP</sequence>
<dbReference type="GO" id="GO:0005886">
    <property type="term" value="C:plasma membrane"/>
    <property type="evidence" value="ECO:0007669"/>
    <property type="project" value="UniProtKB-SubCell"/>
</dbReference>
<evidence type="ECO:0000256" key="3">
    <source>
        <dbReference type="ARBA" id="ARBA00022692"/>
    </source>
</evidence>
<accession>A0A9D2HPZ7</accession>
<evidence type="ECO:0000256" key="4">
    <source>
        <dbReference type="ARBA" id="ARBA00022989"/>
    </source>
</evidence>
<dbReference type="Proteomes" id="UP000823821">
    <property type="component" value="Unassembled WGS sequence"/>
</dbReference>
<reference evidence="8" key="2">
    <citation type="submission" date="2021-04" db="EMBL/GenBank/DDBJ databases">
        <authorList>
            <person name="Gilroy R."/>
        </authorList>
    </citation>
    <scope>NUCLEOTIDE SEQUENCE</scope>
    <source>
        <strain evidence="8">5032</strain>
    </source>
</reference>
<name>A0A9D2HPZ7_9BACT</name>
<evidence type="ECO:0000313" key="9">
    <source>
        <dbReference type="Proteomes" id="UP000823821"/>
    </source>
</evidence>
<gene>
    <name evidence="8" type="ORF">H9784_09725</name>
</gene>
<comment type="caution">
    <text evidence="8">The sequence shown here is derived from an EMBL/GenBank/DDBJ whole genome shotgun (WGS) entry which is preliminary data.</text>
</comment>
<evidence type="ECO:0000256" key="2">
    <source>
        <dbReference type="ARBA" id="ARBA00022475"/>
    </source>
</evidence>